<dbReference type="PRINTS" id="PR00789">
    <property type="entry name" value="OSIALOPTASE"/>
</dbReference>
<dbReference type="Proteomes" id="UP000247233">
    <property type="component" value="Unassembled WGS sequence"/>
</dbReference>
<comment type="catalytic activity">
    <reaction evidence="6 7">
        <text>L-threonylcarbamoyladenylate + adenosine(37) in tRNA = N(6)-L-threonylcarbamoyladenosine(37) in tRNA + AMP + H(+)</text>
        <dbReference type="Rhea" id="RHEA:37059"/>
        <dbReference type="Rhea" id="RHEA-COMP:10162"/>
        <dbReference type="Rhea" id="RHEA-COMP:10163"/>
        <dbReference type="ChEBI" id="CHEBI:15378"/>
        <dbReference type="ChEBI" id="CHEBI:73682"/>
        <dbReference type="ChEBI" id="CHEBI:74411"/>
        <dbReference type="ChEBI" id="CHEBI:74418"/>
        <dbReference type="ChEBI" id="CHEBI:456215"/>
        <dbReference type="EC" id="2.3.1.234"/>
    </reaction>
</comment>
<dbReference type="EC" id="2.3.1.234" evidence="1"/>
<organism evidence="9 10">
    <name type="scientific">Aspergillus heteromorphus CBS 117.55</name>
    <dbReference type="NCBI Taxonomy" id="1448321"/>
    <lineage>
        <taxon>Eukaryota</taxon>
        <taxon>Fungi</taxon>
        <taxon>Dikarya</taxon>
        <taxon>Ascomycota</taxon>
        <taxon>Pezizomycotina</taxon>
        <taxon>Eurotiomycetes</taxon>
        <taxon>Eurotiomycetidae</taxon>
        <taxon>Eurotiales</taxon>
        <taxon>Aspergillaceae</taxon>
        <taxon>Aspergillus</taxon>
        <taxon>Aspergillus subgen. Circumdati</taxon>
    </lineage>
</organism>
<dbReference type="InterPro" id="IPR017860">
    <property type="entry name" value="Peptidase_M22_CS"/>
</dbReference>
<gene>
    <name evidence="9" type="ORF">BO70DRAFT_306908</name>
</gene>
<keyword evidence="7" id="KW-0496">Mitochondrion</keyword>
<evidence type="ECO:0000256" key="2">
    <source>
        <dbReference type="ARBA" id="ARBA00022679"/>
    </source>
</evidence>
<comment type="function">
    <text evidence="7">Required for the formation of a threonylcarbamoyl group on adenosine at position 37 (t(6)A37) in mitochondrial tRNAs that read codons beginning with adenine. Probably involved in the transfer of the threonylcarbamoyl moiety of threonylcarbamoyl-AMP (TC-AMP) to the N6 group of A37. Involved in mitochondrial genome maintenance.</text>
</comment>
<dbReference type="FunFam" id="3.30.420.40:FF:000377">
    <property type="entry name" value="tRNA N6-adenosine threonylcarbamoyltransferase, mitochondrial"/>
    <property type="match status" value="1"/>
</dbReference>
<dbReference type="Gene3D" id="3.30.420.40">
    <property type="match status" value="2"/>
</dbReference>
<keyword evidence="3 7" id="KW-0819">tRNA processing</keyword>
<dbReference type="EMBL" id="MSFL01000002">
    <property type="protein sequence ID" value="PWY90728.1"/>
    <property type="molecule type" value="Genomic_DNA"/>
</dbReference>
<comment type="caution">
    <text evidence="9">The sequence shown here is derived from an EMBL/GenBank/DDBJ whole genome shotgun (WGS) entry which is preliminary data.</text>
</comment>
<dbReference type="STRING" id="1448321.A0A317X1A4"/>
<keyword evidence="4 7" id="KW-0479">Metal-binding</keyword>
<dbReference type="GO" id="GO:0072670">
    <property type="term" value="P:mitochondrial tRNA threonylcarbamoyladenosine modification"/>
    <property type="evidence" value="ECO:0007669"/>
    <property type="project" value="TreeGrafter"/>
</dbReference>
<dbReference type="GeneID" id="37062292"/>
<keyword evidence="5 7" id="KW-0012">Acyltransferase</keyword>
<dbReference type="GO" id="GO:0005739">
    <property type="term" value="C:mitochondrion"/>
    <property type="evidence" value="ECO:0007669"/>
    <property type="project" value="UniProtKB-SubCell"/>
</dbReference>
<comment type="similarity">
    <text evidence="7">Belongs to the KAE1 / TsaD family.</text>
</comment>
<dbReference type="InterPro" id="IPR022450">
    <property type="entry name" value="TsaD"/>
</dbReference>
<sequence>MLSRLSTSALRRSAFTASRWGPAPRRRGLLTLAIETSCDDTSVAIVEKEANQAQIHFLENITCDSRQYKGIHPIVALESHQENIAILVNKALTHLPVACEKTHNPRQTVTLSSDEKARRKPDFISATRGPGMRSNLAVGLDSGKALSVAWQIPFVGVHHMHAHLLTPRLVASMRQHDKEIKGMIEYEDYSAPIHPTFPFLSILVSGGHTMLVKSLSLIDHEILATTSDIAIGDAIDKTARMIVPPSIIQQSTSTMYGPLLEQFAFPNGARDYHYHPPITRGEEIAKRESPWGWSLTAPYAATRQLQFSFSSIGSMVDRIISSKEKSGEPMSTEERVDLARETMRTCFEHLASRTVIALEEHRDQNEADAIDTLVISGGVAANKYLMTVLNEFLGARGFGNVRIIAPPPYLCVDNAAMIGWAGIEMFEDNWRTELSARSIRKWSLDARAEDGGLLGPSGWKKIRGPGRRVY</sequence>
<dbReference type="PANTHER" id="PTHR11735:SF6">
    <property type="entry name" value="TRNA N6-ADENOSINE THREONYLCARBAMOYLTRANSFERASE, MITOCHONDRIAL"/>
    <property type="match status" value="1"/>
</dbReference>
<comment type="subunit">
    <text evidence="7">Homodimer.</text>
</comment>
<evidence type="ECO:0000256" key="1">
    <source>
        <dbReference type="ARBA" id="ARBA00012156"/>
    </source>
</evidence>
<dbReference type="VEuPathDB" id="FungiDB:BO70DRAFT_306908"/>
<keyword evidence="10" id="KW-1185">Reference proteome</keyword>
<dbReference type="GO" id="GO:0046872">
    <property type="term" value="F:metal ion binding"/>
    <property type="evidence" value="ECO:0007669"/>
    <property type="project" value="UniProtKB-KW"/>
</dbReference>
<dbReference type="InterPro" id="IPR017861">
    <property type="entry name" value="KAE1/TsaD"/>
</dbReference>
<evidence type="ECO:0000259" key="8">
    <source>
        <dbReference type="Pfam" id="PF00814"/>
    </source>
</evidence>
<reference evidence="9 10" key="1">
    <citation type="submission" date="2016-12" db="EMBL/GenBank/DDBJ databases">
        <title>The genomes of Aspergillus section Nigri reveals drivers in fungal speciation.</title>
        <authorList>
            <consortium name="DOE Joint Genome Institute"/>
            <person name="Vesth T.C."/>
            <person name="Nybo J."/>
            <person name="Theobald S."/>
            <person name="Brandl J."/>
            <person name="Frisvad J.C."/>
            <person name="Nielsen K.F."/>
            <person name="Lyhne E.K."/>
            <person name="Kogle M.E."/>
            <person name="Kuo A."/>
            <person name="Riley R."/>
            <person name="Clum A."/>
            <person name="Nolan M."/>
            <person name="Lipzen A."/>
            <person name="Salamov A."/>
            <person name="Henrissat B."/>
            <person name="Wiebenga A."/>
            <person name="De Vries R.P."/>
            <person name="Grigoriev I.V."/>
            <person name="Mortensen U.H."/>
            <person name="Andersen M.R."/>
            <person name="Baker S.E."/>
        </authorList>
    </citation>
    <scope>NUCLEOTIDE SEQUENCE [LARGE SCALE GENOMIC DNA]</scope>
    <source>
        <strain evidence="9 10">CBS 117.55</strain>
    </source>
</reference>
<dbReference type="FunFam" id="3.30.420.40:FF:000252">
    <property type="entry name" value="tRNA N6-adenosine threonylcarbamoyltransferase, mitochondrial"/>
    <property type="match status" value="1"/>
</dbReference>
<dbReference type="GO" id="GO:0061711">
    <property type="term" value="F:tRNA N(6)-L-threonylcarbamoyladenine synthase activity"/>
    <property type="evidence" value="ECO:0007669"/>
    <property type="project" value="UniProtKB-EC"/>
</dbReference>
<dbReference type="AlphaFoldDB" id="A0A317X1A4"/>
<evidence type="ECO:0000256" key="4">
    <source>
        <dbReference type="ARBA" id="ARBA00022723"/>
    </source>
</evidence>
<dbReference type="InterPro" id="IPR000905">
    <property type="entry name" value="Gcp-like_dom"/>
</dbReference>
<dbReference type="InterPro" id="IPR043129">
    <property type="entry name" value="ATPase_NBD"/>
</dbReference>
<comment type="subcellular location">
    <subcellularLocation>
        <location evidence="7">Mitochondrion</location>
    </subcellularLocation>
</comment>
<protein>
    <recommendedName>
        <fullName evidence="1">N(6)-L-threonylcarbamoyladenine synthase</fullName>
        <ecNumber evidence="1">2.3.1.234</ecNumber>
    </recommendedName>
</protein>
<evidence type="ECO:0000313" key="10">
    <source>
        <dbReference type="Proteomes" id="UP000247233"/>
    </source>
</evidence>
<comment type="cofactor">
    <cofactor evidence="7">
        <name>a divalent metal cation</name>
        <dbReference type="ChEBI" id="CHEBI:60240"/>
    </cofactor>
    <text evidence="7">Binds 1 divalent metal cation per subunit.</text>
</comment>
<accession>A0A317X1A4</accession>
<keyword evidence="2 7" id="KW-0808">Transferase</keyword>
<evidence type="ECO:0000256" key="3">
    <source>
        <dbReference type="ARBA" id="ARBA00022694"/>
    </source>
</evidence>
<dbReference type="PANTHER" id="PTHR11735">
    <property type="entry name" value="TRNA N6-ADENOSINE THREONYLCARBAMOYLTRANSFERASE"/>
    <property type="match status" value="1"/>
</dbReference>
<dbReference type="OrthoDB" id="10259622at2759"/>
<evidence type="ECO:0000256" key="5">
    <source>
        <dbReference type="ARBA" id="ARBA00023315"/>
    </source>
</evidence>
<name>A0A317X1A4_9EURO</name>
<dbReference type="PROSITE" id="PS01016">
    <property type="entry name" value="GLYCOPROTEASE"/>
    <property type="match status" value="1"/>
</dbReference>
<evidence type="ECO:0000256" key="6">
    <source>
        <dbReference type="ARBA" id="ARBA00048117"/>
    </source>
</evidence>
<feature type="domain" description="Gcp-like" evidence="8">
    <location>
        <begin position="120"/>
        <end position="170"/>
    </location>
</feature>
<dbReference type="SUPFAM" id="SSF53067">
    <property type="entry name" value="Actin-like ATPase domain"/>
    <property type="match status" value="2"/>
</dbReference>
<evidence type="ECO:0000313" key="9">
    <source>
        <dbReference type="EMBL" id="PWY90728.1"/>
    </source>
</evidence>
<feature type="domain" description="Gcp-like" evidence="8">
    <location>
        <begin position="189"/>
        <end position="420"/>
    </location>
</feature>
<dbReference type="RefSeq" id="XP_025403171.1">
    <property type="nucleotide sequence ID" value="XM_025540055.1"/>
</dbReference>
<dbReference type="Pfam" id="PF00814">
    <property type="entry name" value="TsaD"/>
    <property type="match status" value="2"/>
</dbReference>
<dbReference type="HAMAP" id="MF_01445">
    <property type="entry name" value="TsaD"/>
    <property type="match status" value="1"/>
</dbReference>
<evidence type="ECO:0000256" key="7">
    <source>
        <dbReference type="HAMAP-Rule" id="MF_03179"/>
    </source>
</evidence>
<proteinExistence type="inferred from homology"/>